<dbReference type="AlphaFoldDB" id="A0A0C9U5D1"/>
<keyword evidence="3" id="KW-1185">Reference proteome</keyword>
<proteinExistence type="predicted"/>
<dbReference type="EMBL" id="KN837283">
    <property type="protein sequence ID" value="KIJ29439.1"/>
    <property type="molecule type" value="Genomic_DNA"/>
</dbReference>
<evidence type="ECO:0000313" key="3">
    <source>
        <dbReference type="Proteomes" id="UP000054279"/>
    </source>
</evidence>
<feature type="region of interest" description="Disordered" evidence="1">
    <location>
        <begin position="79"/>
        <end position="98"/>
    </location>
</feature>
<gene>
    <name evidence="2" type="ORF">M422DRAFT_269197</name>
</gene>
<protein>
    <submittedName>
        <fullName evidence="2">Uncharacterized protein</fullName>
    </submittedName>
</protein>
<evidence type="ECO:0000256" key="1">
    <source>
        <dbReference type="SAM" id="MobiDB-lite"/>
    </source>
</evidence>
<dbReference type="HOGENOM" id="CLU_832006_0_0_1"/>
<accession>A0A0C9U5D1</accession>
<reference evidence="2 3" key="1">
    <citation type="submission" date="2014-06" db="EMBL/GenBank/DDBJ databases">
        <title>Evolutionary Origins and Diversification of the Mycorrhizal Mutualists.</title>
        <authorList>
            <consortium name="DOE Joint Genome Institute"/>
            <consortium name="Mycorrhizal Genomics Consortium"/>
            <person name="Kohler A."/>
            <person name="Kuo A."/>
            <person name="Nagy L.G."/>
            <person name="Floudas D."/>
            <person name="Copeland A."/>
            <person name="Barry K.W."/>
            <person name="Cichocki N."/>
            <person name="Veneault-Fourrey C."/>
            <person name="LaButti K."/>
            <person name="Lindquist E.A."/>
            <person name="Lipzen A."/>
            <person name="Lundell T."/>
            <person name="Morin E."/>
            <person name="Murat C."/>
            <person name="Riley R."/>
            <person name="Ohm R."/>
            <person name="Sun H."/>
            <person name="Tunlid A."/>
            <person name="Henrissat B."/>
            <person name="Grigoriev I.V."/>
            <person name="Hibbett D.S."/>
            <person name="Martin F."/>
        </authorList>
    </citation>
    <scope>NUCLEOTIDE SEQUENCE [LARGE SCALE GENOMIC DNA]</scope>
    <source>
        <strain evidence="2 3">SS14</strain>
    </source>
</reference>
<dbReference type="OrthoDB" id="4230923at2759"/>
<name>A0A0C9U5D1_SPHS4</name>
<dbReference type="Proteomes" id="UP000054279">
    <property type="component" value="Unassembled WGS sequence"/>
</dbReference>
<evidence type="ECO:0000313" key="2">
    <source>
        <dbReference type="EMBL" id="KIJ29439.1"/>
    </source>
</evidence>
<organism evidence="2 3">
    <name type="scientific">Sphaerobolus stellatus (strain SS14)</name>
    <dbReference type="NCBI Taxonomy" id="990650"/>
    <lineage>
        <taxon>Eukaryota</taxon>
        <taxon>Fungi</taxon>
        <taxon>Dikarya</taxon>
        <taxon>Basidiomycota</taxon>
        <taxon>Agaricomycotina</taxon>
        <taxon>Agaricomycetes</taxon>
        <taxon>Phallomycetidae</taxon>
        <taxon>Geastrales</taxon>
        <taxon>Sphaerobolaceae</taxon>
        <taxon>Sphaerobolus</taxon>
    </lineage>
</organism>
<sequence length="326" mass="36208">MKESRFGAPDSKLALELLSCIQKGLATQQGATDALPRMETRHIPQAPCSTSFDLASLEAAIKASENRIIAEIQSKSGSSLANHYHHDTPPTPRPLPIRPKDNEVVISLAKVAKQHPIRTDTPSVIKAMVEEAFAKSKVPALTGKKLQGVRMRPNGSLVISDLSDEDAIVILRHFDQWLDVLVPGTAILTHTYQVVANFVPVDFDPANSDASKRVFAENMAIFESENQITGLRWLHNHQQSKQPKQHSSLVVAVNNAMVTDKLIRRNLTVLGAICNVQKFVPPPVQCFRCQDFGHSMPRQTRTLKSEMRKMLSQNDDLQGYRVISVR</sequence>